<evidence type="ECO:0000313" key="2">
    <source>
        <dbReference type="Proteomes" id="UP001144372"/>
    </source>
</evidence>
<dbReference type="Proteomes" id="UP001144372">
    <property type="component" value="Unassembled WGS sequence"/>
</dbReference>
<protein>
    <submittedName>
        <fullName evidence="1">Uncharacterized protein</fullName>
    </submittedName>
</protein>
<comment type="caution">
    <text evidence="1">The sequence shown here is derived from an EMBL/GenBank/DDBJ whole genome shotgun (WGS) entry which is preliminary data.</text>
</comment>
<reference evidence="1" key="1">
    <citation type="submission" date="2022-12" db="EMBL/GenBank/DDBJ databases">
        <title>Reference genome sequencing for broad-spectrum identification of bacterial and archaeal isolates by mass spectrometry.</title>
        <authorList>
            <person name="Sekiguchi Y."/>
            <person name="Tourlousse D.M."/>
        </authorList>
    </citation>
    <scope>NUCLEOTIDE SEQUENCE</scope>
    <source>
        <strain evidence="1">ASRB1</strain>
    </source>
</reference>
<keyword evidence="2" id="KW-1185">Reference proteome</keyword>
<dbReference type="EMBL" id="BSDR01000001">
    <property type="protein sequence ID" value="GLI32905.1"/>
    <property type="molecule type" value="Genomic_DNA"/>
</dbReference>
<name>A0A9W6D2B5_9BACT</name>
<sequence length="52" mass="6005">MQHKKEKCRYKGLTYKTVRMDKVYDVDRVGGAEEGTSGGRHVDFFNAFGMFL</sequence>
<gene>
    <name evidence="1" type="ORF">DAMNIGENAA_03380</name>
</gene>
<organism evidence="1 2">
    <name type="scientific">Desulforhabdus amnigena</name>
    <dbReference type="NCBI Taxonomy" id="40218"/>
    <lineage>
        <taxon>Bacteria</taxon>
        <taxon>Pseudomonadati</taxon>
        <taxon>Thermodesulfobacteriota</taxon>
        <taxon>Syntrophobacteria</taxon>
        <taxon>Syntrophobacterales</taxon>
        <taxon>Syntrophobacteraceae</taxon>
        <taxon>Desulforhabdus</taxon>
    </lineage>
</organism>
<accession>A0A9W6D2B5</accession>
<evidence type="ECO:0000313" key="1">
    <source>
        <dbReference type="EMBL" id="GLI32905.1"/>
    </source>
</evidence>
<dbReference type="AlphaFoldDB" id="A0A9W6D2B5"/>
<proteinExistence type="predicted"/>